<keyword evidence="3 5" id="KW-0697">Rotamase</keyword>
<dbReference type="Proteomes" id="UP000230750">
    <property type="component" value="Unassembled WGS sequence"/>
</dbReference>
<dbReference type="InterPro" id="IPR046357">
    <property type="entry name" value="PPIase_dom_sf"/>
</dbReference>
<accession>A0A2G8L0A9</accession>
<evidence type="ECO:0000256" key="1">
    <source>
        <dbReference type="ARBA" id="ARBA00000971"/>
    </source>
</evidence>
<dbReference type="STRING" id="307972.A0A2G8L0A9"/>
<feature type="region of interest" description="Disordered" evidence="6">
    <location>
        <begin position="196"/>
        <end position="218"/>
    </location>
</feature>
<dbReference type="GO" id="GO:0005730">
    <property type="term" value="C:nucleolus"/>
    <property type="evidence" value="ECO:0007669"/>
    <property type="project" value="TreeGrafter"/>
</dbReference>
<reference evidence="8 9" key="1">
    <citation type="journal article" date="2017" name="PLoS Biol.">
        <title>The sea cucumber genome provides insights into morphological evolution and visceral regeneration.</title>
        <authorList>
            <person name="Zhang X."/>
            <person name="Sun L."/>
            <person name="Yuan J."/>
            <person name="Sun Y."/>
            <person name="Gao Y."/>
            <person name="Zhang L."/>
            <person name="Li S."/>
            <person name="Dai H."/>
            <person name="Hamel J.F."/>
            <person name="Liu C."/>
            <person name="Yu Y."/>
            <person name="Liu S."/>
            <person name="Lin W."/>
            <person name="Guo K."/>
            <person name="Jin S."/>
            <person name="Xu P."/>
            <person name="Storey K.B."/>
            <person name="Huan P."/>
            <person name="Zhang T."/>
            <person name="Zhou Y."/>
            <person name="Zhang J."/>
            <person name="Lin C."/>
            <person name="Li X."/>
            <person name="Xing L."/>
            <person name="Huo D."/>
            <person name="Sun M."/>
            <person name="Wang L."/>
            <person name="Mercier A."/>
            <person name="Li F."/>
            <person name="Yang H."/>
            <person name="Xiang J."/>
        </authorList>
    </citation>
    <scope>NUCLEOTIDE SEQUENCE [LARGE SCALE GENOMIC DNA]</scope>
    <source>
        <strain evidence="8">Shaxun</strain>
        <tissue evidence="8">Muscle</tissue>
    </source>
</reference>
<feature type="compositionally biased region" description="Acidic residues" evidence="6">
    <location>
        <begin position="122"/>
        <end position="133"/>
    </location>
</feature>
<feature type="region of interest" description="Disordered" evidence="6">
    <location>
        <begin position="84"/>
        <end position="184"/>
    </location>
</feature>
<dbReference type="PROSITE" id="PS50059">
    <property type="entry name" value="FKBP_PPIASE"/>
    <property type="match status" value="1"/>
</dbReference>
<feature type="compositionally biased region" description="Acidic residues" evidence="6">
    <location>
        <begin position="167"/>
        <end position="184"/>
    </location>
</feature>
<dbReference type="EMBL" id="MRZV01000276">
    <property type="protein sequence ID" value="PIK53699.1"/>
    <property type="molecule type" value="Genomic_DNA"/>
</dbReference>
<comment type="catalytic activity">
    <reaction evidence="1 5">
        <text>[protein]-peptidylproline (omega=180) = [protein]-peptidylproline (omega=0)</text>
        <dbReference type="Rhea" id="RHEA:16237"/>
        <dbReference type="Rhea" id="RHEA-COMP:10747"/>
        <dbReference type="Rhea" id="RHEA-COMP:10748"/>
        <dbReference type="ChEBI" id="CHEBI:83833"/>
        <dbReference type="ChEBI" id="CHEBI:83834"/>
        <dbReference type="EC" id="5.2.1.8"/>
    </reaction>
</comment>
<dbReference type="PANTHER" id="PTHR43811:SF19">
    <property type="entry name" value="39 KDA FK506-BINDING NUCLEAR PROTEIN"/>
    <property type="match status" value="1"/>
</dbReference>
<feature type="domain" description="PPIase FKBP-type" evidence="7">
    <location>
        <begin position="238"/>
        <end position="325"/>
    </location>
</feature>
<dbReference type="PANTHER" id="PTHR43811">
    <property type="entry name" value="FKBP-TYPE PEPTIDYL-PROLYL CIS-TRANS ISOMERASE FKPA"/>
    <property type="match status" value="1"/>
</dbReference>
<dbReference type="Pfam" id="PF00254">
    <property type="entry name" value="FKBP_C"/>
    <property type="match status" value="1"/>
</dbReference>
<dbReference type="PIRSF" id="PIRSF001473">
    <property type="entry name" value="FK506-bp_FPR3"/>
    <property type="match status" value="1"/>
</dbReference>
<dbReference type="InterPro" id="IPR023566">
    <property type="entry name" value="PPIase_Fpr3/Fpr4-like"/>
</dbReference>
<comment type="caution">
    <text evidence="8">The sequence shown here is derived from an EMBL/GenBank/DDBJ whole genome shotgun (WGS) entry which is preliminary data.</text>
</comment>
<dbReference type="InterPro" id="IPR001179">
    <property type="entry name" value="PPIase_FKBP_dom"/>
</dbReference>
<dbReference type="Gene3D" id="2.60.120.340">
    <property type="entry name" value="Nucleoplasmin core domain"/>
    <property type="match status" value="1"/>
</dbReference>
<feature type="compositionally biased region" description="Acidic residues" evidence="6">
    <location>
        <begin position="87"/>
        <end position="108"/>
    </location>
</feature>
<evidence type="ECO:0000259" key="7">
    <source>
        <dbReference type="PROSITE" id="PS50059"/>
    </source>
</evidence>
<evidence type="ECO:0000256" key="2">
    <source>
        <dbReference type="ARBA" id="ARBA00013194"/>
    </source>
</evidence>
<dbReference type="OrthoDB" id="1902587at2759"/>
<dbReference type="Gene3D" id="3.10.50.40">
    <property type="match status" value="1"/>
</dbReference>
<dbReference type="AlphaFoldDB" id="A0A2G8L0A9"/>
<dbReference type="EC" id="5.2.1.8" evidence="2 5"/>
<evidence type="ECO:0000256" key="6">
    <source>
        <dbReference type="SAM" id="MobiDB-lite"/>
    </source>
</evidence>
<evidence type="ECO:0000256" key="5">
    <source>
        <dbReference type="PROSITE-ProRule" id="PRU00277"/>
    </source>
</evidence>
<name>A0A2G8L0A9_STIJA</name>
<dbReference type="Pfam" id="PF17800">
    <property type="entry name" value="NPL"/>
    <property type="match status" value="1"/>
</dbReference>
<dbReference type="GO" id="GO:0003755">
    <property type="term" value="F:peptidyl-prolyl cis-trans isomerase activity"/>
    <property type="evidence" value="ECO:0007669"/>
    <property type="project" value="UniProtKB-KW"/>
</dbReference>
<evidence type="ECO:0000313" key="8">
    <source>
        <dbReference type="EMBL" id="PIK53699.1"/>
    </source>
</evidence>
<keyword evidence="9" id="KW-1185">Reference proteome</keyword>
<dbReference type="GO" id="GO:0000785">
    <property type="term" value="C:chromatin"/>
    <property type="evidence" value="ECO:0007669"/>
    <property type="project" value="TreeGrafter"/>
</dbReference>
<evidence type="ECO:0000256" key="3">
    <source>
        <dbReference type="ARBA" id="ARBA00023110"/>
    </source>
</evidence>
<dbReference type="SUPFAM" id="SSF54534">
    <property type="entry name" value="FKBP-like"/>
    <property type="match status" value="1"/>
</dbReference>
<keyword evidence="4 5" id="KW-0413">Isomerase</keyword>
<protein>
    <recommendedName>
        <fullName evidence="2 5">peptidylprolyl isomerase</fullName>
        <ecNumber evidence="2 5">5.2.1.8</ecNumber>
    </recommendedName>
</protein>
<gene>
    <name evidence="8" type="ORF">BSL78_09411</name>
</gene>
<feature type="compositionally biased region" description="Basic and acidic residues" evidence="6">
    <location>
        <begin position="196"/>
        <end position="212"/>
    </location>
</feature>
<evidence type="ECO:0000313" key="9">
    <source>
        <dbReference type="Proteomes" id="UP000230750"/>
    </source>
</evidence>
<dbReference type="InterPro" id="IPR041232">
    <property type="entry name" value="NPL"/>
</dbReference>
<sequence>MFWGLTLEAGKHYSQSIEDSFHVSMAALELQYDYTDRSPRPPVQVMVQHHKKDFLLCSLIHGTLIQQPLDLDFTEGEQVTFYLEGSESSEDGMEVSDEEGDAKEDLDETIPSLQQLASGQDLESEDDESEEEWTPVQKAESTKKRKSTEKTPTSQKKKKSEAKVKEEEEEDQSSEDEEDGDEEDIVDEMADLIKDIEENGNGGKEETDESGKKSKKKLSNGVVIEDTVVGDGKLARPLKMVGVYYKGTLAGRKQEFDSCLSGKPFRFRLGTKEVISGWDSGLAGMRVGGKRRLTIPPSQGYGKTRAGSIPPNSTLVFDVELKEVRDSSVLSDGQGRILSSMSCRDVDVC</sequence>
<dbReference type="FunFam" id="3.10.50.40:FF:000006">
    <property type="entry name" value="Peptidyl-prolyl cis-trans isomerase"/>
    <property type="match status" value="1"/>
</dbReference>
<evidence type="ECO:0000256" key="4">
    <source>
        <dbReference type="ARBA" id="ARBA00023235"/>
    </source>
</evidence>
<proteinExistence type="predicted"/>
<organism evidence="8 9">
    <name type="scientific">Stichopus japonicus</name>
    <name type="common">Sea cucumber</name>
    <dbReference type="NCBI Taxonomy" id="307972"/>
    <lineage>
        <taxon>Eukaryota</taxon>
        <taxon>Metazoa</taxon>
        <taxon>Echinodermata</taxon>
        <taxon>Eleutherozoa</taxon>
        <taxon>Echinozoa</taxon>
        <taxon>Holothuroidea</taxon>
        <taxon>Aspidochirotacea</taxon>
        <taxon>Aspidochirotida</taxon>
        <taxon>Stichopodidae</taxon>
        <taxon>Apostichopus</taxon>
    </lineage>
</organism>